<accession>A0A7Y3RPB9</accession>
<dbReference type="Proteomes" id="UP000536835">
    <property type="component" value="Unassembled WGS sequence"/>
</dbReference>
<dbReference type="PROSITE" id="PS51186">
    <property type="entry name" value="GNAT"/>
    <property type="match status" value="1"/>
</dbReference>
<comment type="caution">
    <text evidence="2">The sequence shown here is derived from an EMBL/GenBank/DDBJ whole genome shotgun (WGS) entry which is preliminary data.</text>
</comment>
<dbReference type="Gene3D" id="3.40.630.30">
    <property type="match status" value="1"/>
</dbReference>
<keyword evidence="2" id="KW-0808">Transferase</keyword>
<gene>
    <name evidence="2" type="ORF">HK107_13420</name>
</gene>
<keyword evidence="3" id="KW-1185">Reference proteome</keyword>
<sequence length="170" mass="18875">MSVILRKTDPQGDAEALHRIYGDAESCRYLPDPHFATVEETVSKLSEWVNGAPQSDWAIVFEGDVVGRVTIYEKPNGVWEIGIMVTPKTRGRGIAVAGCQEAIDRVDAASKPRRIIADIDPDNAGSIALFERLGFKLEGVLRKEWVTHLGVRDTCLYALIDDDPRPWRSA</sequence>
<dbReference type="PANTHER" id="PTHR43441:SF2">
    <property type="entry name" value="FAMILY ACETYLTRANSFERASE, PUTATIVE (AFU_ORTHOLOGUE AFUA_7G00850)-RELATED"/>
    <property type="match status" value="1"/>
</dbReference>
<dbReference type="InterPro" id="IPR051908">
    <property type="entry name" value="Ribosomal_N-acetyltransferase"/>
</dbReference>
<organism evidence="2 3">
    <name type="scientific">Parvularcula mediterranea</name>
    <dbReference type="NCBI Taxonomy" id="2732508"/>
    <lineage>
        <taxon>Bacteria</taxon>
        <taxon>Pseudomonadati</taxon>
        <taxon>Pseudomonadota</taxon>
        <taxon>Alphaproteobacteria</taxon>
        <taxon>Parvularculales</taxon>
        <taxon>Parvularculaceae</taxon>
        <taxon>Parvularcula</taxon>
    </lineage>
</organism>
<dbReference type="GO" id="GO:0005737">
    <property type="term" value="C:cytoplasm"/>
    <property type="evidence" value="ECO:0007669"/>
    <property type="project" value="TreeGrafter"/>
</dbReference>
<dbReference type="GO" id="GO:1990189">
    <property type="term" value="F:protein N-terminal-serine acetyltransferase activity"/>
    <property type="evidence" value="ECO:0007669"/>
    <property type="project" value="TreeGrafter"/>
</dbReference>
<dbReference type="Pfam" id="PF13302">
    <property type="entry name" value="Acetyltransf_3"/>
    <property type="match status" value="1"/>
</dbReference>
<dbReference type="PANTHER" id="PTHR43441">
    <property type="entry name" value="RIBOSOMAL-PROTEIN-SERINE ACETYLTRANSFERASE"/>
    <property type="match status" value="1"/>
</dbReference>
<dbReference type="InterPro" id="IPR016181">
    <property type="entry name" value="Acyl_CoA_acyltransferase"/>
</dbReference>
<dbReference type="SUPFAM" id="SSF55729">
    <property type="entry name" value="Acyl-CoA N-acyltransferases (Nat)"/>
    <property type="match status" value="1"/>
</dbReference>
<proteinExistence type="predicted"/>
<evidence type="ECO:0000313" key="3">
    <source>
        <dbReference type="Proteomes" id="UP000536835"/>
    </source>
</evidence>
<dbReference type="GO" id="GO:0008999">
    <property type="term" value="F:protein-N-terminal-alanine acetyltransferase activity"/>
    <property type="evidence" value="ECO:0007669"/>
    <property type="project" value="TreeGrafter"/>
</dbReference>
<dbReference type="AlphaFoldDB" id="A0A7Y3RPB9"/>
<dbReference type="EMBL" id="JABFCX010000003">
    <property type="protein sequence ID" value="NNU17325.1"/>
    <property type="molecule type" value="Genomic_DNA"/>
</dbReference>
<reference evidence="2 3" key="1">
    <citation type="submission" date="2020-05" db="EMBL/GenBank/DDBJ databases">
        <title>Parvularcula mediterraneae sp. nov., isolated from polypropylene straw from shallow seawater of the seashore of Laganas in Zakynthos island, Greece.</title>
        <authorList>
            <person name="Szabo I."/>
            <person name="Al-Omari J."/>
            <person name="Rado J."/>
            <person name="Szerdahelyi G.S."/>
        </authorList>
    </citation>
    <scope>NUCLEOTIDE SEQUENCE [LARGE SCALE GENOMIC DNA]</scope>
    <source>
        <strain evidence="2 3">ZS-1/3</strain>
    </source>
</reference>
<evidence type="ECO:0000313" key="2">
    <source>
        <dbReference type="EMBL" id="NNU17325.1"/>
    </source>
</evidence>
<evidence type="ECO:0000259" key="1">
    <source>
        <dbReference type="PROSITE" id="PS51186"/>
    </source>
</evidence>
<dbReference type="RefSeq" id="WP_173200639.1">
    <property type="nucleotide sequence ID" value="NZ_JABFCX010000003.1"/>
</dbReference>
<dbReference type="InterPro" id="IPR000182">
    <property type="entry name" value="GNAT_dom"/>
</dbReference>
<feature type="domain" description="N-acetyltransferase" evidence="1">
    <location>
        <begin position="3"/>
        <end position="158"/>
    </location>
</feature>
<protein>
    <submittedName>
        <fullName evidence="2">GNAT family N-acetyltransferase</fullName>
    </submittedName>
</protein>
<name>A0A7Y3RPB9_9PROT</name>